<dbReference type="InterPro" id="IPR025914">
    <property type="entry name" value="SpoVAE"/>
</dbReference>
<dbReference type="RefSeq" id="WP_204399831.1">
    <property type="nucleotide sequence ID" value="NZ_JAFBEE010000001.1"/>
</dbReference>
<comment type="caution">
    <text evidence="1">The sequence shown here is derived from an EMBL/GenBank/DDBJ whole genome shotgun (WGS) entry which is preliminary data.</text>
</comment>
<proteinExistence type="predicted"/>
<gene>
    <name evidence="1" type="ORF">JOC73_000046</name>
</gene>
<dbReference type="Proteomes" id="UP001314796">
    <property type="component" value="Unassembled WGS sequence"/>
</dbReference>
<reference evidence="1 2" key="1">
    <citation type="submission" date="2021-01" db="EMBL/GenBank/DDBJ databases">
        <title>Genomic Encyclopedia of Type Strains, Phase IV (KMG-IV): sequencing the most valuable type-strain genomes for metagenomic binning, comparative biology and taxonomic classification.</title>
        <authorList>
            <person name="Goeker M."/>
        </authorList>
    </citation>
    <scope>NUCLEOTIDE SEQUENCE [LARGE SCALE GENOMIC DNA]</scope>
    <source>
        <strain evidence="1 2">DSM 25890</strain>
    </source>
</reference>
<evidence type="ECO:0000313" key="1">
    <source>
        <dbReference type="EMBL" id="MBM7613538.1"/>
    </source>
</evidence>
<dbReference type="EMBL" id="JAFBEE010000001">
    <property type="protein sequence ID" value="MBM7613538.1"/>
    <property type="molecule type" value="Genomic_DNA"/>
</dbReference>
<evidence type="ECO:0000313" key="2">
    <source>
        <dbReference type="Proteomes" id="UP001314796"/>
    </source>
</evidence>
<organism evidence="1 2">
    <name type="scientific">Alkaliphilus hydrothermalis</name>
    <dbReference type="NCBI Taxonomy" id="1482730"/>
    <lineage>
        <taxon>Bacteria</taxon>
        <taxon>Bacillati</taxon>
        <taxon>Bacillota</taxon>
        <taxon>Clostridia</taxon>
        <taxon>Peptostreptococcales</taxon>
        <taxon>Natronincolaceae</taxon>
        <taxon>Alkaliphilus</taxon>
    </lineage>
</organism>
<accession>A0ABS2NKU9</accession>
<dbReference type="Pfam" id="PF14097">
    <property type="entry name" value="SpoVAE"/>
    <property type="match status" value="1"/>
</dbReference>
<sequence length="192" mass="20494">MNPQEKRKVIIVTDGDACAQRTIEKAVTNIGGRCISQSGGNPTPLTGGEIVDLVKTAKHDPVVVMTDDEGNVNTGIGEKALRQIMNHPDIEVLGIIAVASNTKEVEGVHVDFSVDAQGHILDKAVDKDGNPGFNKVLYGDTVDVIQQADQKPLIVGIGDIGKMKGHDDFRRGAPIITRALQEVIARSGAEFH</sequence>
<name>A0ABS2NKU9_9FIRM</name>
<protein>
    <submittedName>
        <fullName evidence="1">Stage V sporulation protein AE</fullName>
    </submittedName>
</protein>
<keyword evidence="2" id="KW-1185">Reference proteome</keyword>